<keyword evidence="6" id="KW-1185">Reference proteome</keyword>
<keyword evidence="2" id="KW-0238">DNA-binding</keyword>
<sequence>MSRRIKLDDLAQRLGMSKFSVSRALSGRPGVSQKTRESVIRLAREIGYDHAGVNDRLGERVIHLIIPSADAIKSSFWVEVIGGADAEARLLGYRLSTDVLSDGLAPNGIDDAAAGLILAGRRSRGMLEPFMRLPHPKLLIGHPRPMERIDSCQQANFDSGYAVGDLFGRYGHRSVAYFTDAPEDEGRNLRYAGLKEAMRQHGGEVTVIATDEDKDAKQTVLEAFQTEPLPTAFACATDFVAMTLAWGLNELGLKIPAHVSLVGSNDTPTASMLGLRLTTVRPPMREIGAVAVQMLHWRMNLAPPDARPRRTLLTPELVERNTHGPANGSELRTRLEQI</sequence>
<dbReference type="InterPro" id="IPR000843">
    <property type="entry name" value="HTH_LacI"/>
</dbReference>
<dbReference type="EMBL" id="BSNS01000011">
    <property type="protein sequence ID" value="GLQ55177.1"/>
    <property type="molecule type" value="Genomic_DNA"/>
</dbReference>
<dbReference type="PANTHER" id="PTHR30146">
    <property type="entry name" value="LACI-RELATED TRANSCRIPTIONAL REPRESSOR"/>
    <property type="match status" value="1"/>
</dbReference>
<evidence type="ECO:0000313" key="6">
    <source>
        <dbReference type="Proteomes" id="UP001156691"/>
    </source>
</evidence>
<dbReference type="Pfam" id="PF00356">
    <property type="entry name" value="LacI"/>
    <property type="match status" value="1"/>
</dbReference>
<dbReference type="InterPro" id="IPR010982">
    <property type="entry name" value="Lambda_DNA-bd_dom_sf"/>
</dbReference>
<organism evidence="5 6">
    <name type="scientific">Devosia nitrariae</name>
    <dbReference type="NCBI Taxonomy" id="2071872"/>
    <lineage>
        <taxon>Bacteria</taxon>
        <taxon>Pseudomonadati</taxon>
        <taxon>Pseudomonadota</taxon>
        <taxon>Alphaproteobacteria</taxon>
        <taxon>Hyphomicrobiales</taxon>
        <taxon>Devosiaceae</taxon>
        <taxon>Devosia</taxon>
    </lineage>
</organism>
<dbReference type="CDD" id="cd01392">
    <property type="entry name" value="HTH_LacI"/>
    <property type="match status" value="1"/>
</dbReference>
<evidence type="ECO:0000313" key="5">
    <source>
        <dbReference type="EMBL" id="GLQ55177.1"/>
    </source>
</evidence>
<proteinExistence type="predicted"/>
<dbReference type="RefSeq" id="WP_284340603.1">
    <property type="nucleotide sequence ID" value="NZ_BSNS01000011.1"/>
</dbReference>
<keyword evidence="3" id="KW-0804">Transcription</keyword>
<evidence type="ECO:0000256" key="1">
    <source>
        <dbReference type="ARBA" id="ARBA00023015"/>
    </source>
</evidence>
<dbReference type="CDD" id="cd06267">
    <property type="entry name" value="PBP1_LacI_sugar_binding-like"/>
    <property type="match status" value="1"/>
</dbReference>
<dbReference type="InterPro" id="IPR028082">
    <property type="entry name" value="Peripla_BP_I"/>
</dbReference>
<dbReference type="SUPFAM" id="SSF53822">
    <property type="entry name" value="Periplasmic binding protein-like I"/>
    <property type="match status" value="1"/>
</dbReference>
<feature type="domain" description="HTH lacI-type" evidence="4">
    <location>
        <begin position="5"/>
        <end position="48"/>
    </location>
</feature>
<accession>A0ABQ5W5N2</accession>
<dbReference type="InterPro" id="IPR046335">
    <property type="entry name" value="LacI/GalR-like_sensor"/>
</dbReference>
<dbReference type="Gene3D" id="1.10.260.40">
    <property type="entry name" value="lambda repressor-like DNA-binding domains"/>
    <property type="match status" value="1"/>
</dbReference>
<dbReference type="SUPFAM" id="SSF47413">
    <property type="entry name" value="lambda repressor-like DNA-binding domains"/>
    <property type="match status" value="1"/>
</dbReference>
<evidence type="ECO:0000259" key="4">
    <source>
        <dbReference type="PROSITE" id="PS50932"/>
    </source>
</evidence>
<dbReference type="Proteomes" id="UP001156691">
    <property type="component" value="Unassembled WGS sequence"/>
</dbReference>
<dbReference type="PROSITE" id="PS50932">
    <property type="entry name" value="HTH_LACI_2"/>
    <property type="match status" value="1"/>
</dbReference>
<dbReference type="PANTHER" id="PTHR30146:SF109">
    <property type="entry name" value="HTH-TYPE TRANSCRIPTIONAL REGULATOR GALS"/>
    <property type="match status" value="1"/>
</dbReference>
<evidence type="ECO:0000256" key="3">
    <source>
        <dbReference type="ARBA" id="ARBA00023163"/>
    </source>
</evidence>
<dbReference type="SMART" id="SM00354">
    <property type="entry name" value="HTH_LACI"/>
    <property type="match status" value="1"/>
</dbReference>
<reference evidence="6" key="1">
    <citation type="journal article" date="2019" name="Int. J. Syst. Evol. Microbiol.">
        <title>The Global Catalogue of Microorganisms (GCM) 10K type strain sequencing project: providing services to taxonomists for standard genome sequencing and annotation.</title>
        <authorList>
            <consortium name="The Broad Institute Genomics Platform"/>
            <consortium name="The Broad Institute Genome Sequencing Center for Infectious Disease"/>
            <person name="Wu L."/>
            <person name="Ma J."/>
        </authorList>
    </citation>
    <scope>NUCLEOTIDE SEQUENCE [LARGE SCALE GENOMIC DNA]</scope>
    <source>
        <strain evidence="6">NBRC 112416</strain>
    </source>
</reference>
<evidence type="ECO:0000256" key="2">
    <source>
        <dbReference type="ARBA" id="ARBA00023125"/>
    </source>
</evidence>
<dbReference type="Pfam" id="PF13377">
    <property type="entry name" value="Peripla_BP_3"/>
    <property type="match status" value="1"/>
</dbReference>
<gene>
    <name evidence="5" type="ORF">GCM10010862_24360</name>
</gene>
<name>A0ABQ5W5N2_9HYPH</name>
<comment type="caution">
    <text evidence="5">The sequence shown here is derived from an EMBL/GenBank/DDBJ whole genome shotgun (WGS) entry which is preliminary data.</text>
</comment>
<dbReference type="Gene3D" id="3.40.50.2300">
    <property type="match status" value="2"/>
</dbReference>
<protein>
    <submittedName>
        <fullName evidence="5">LacI family transcriptional regulator</fullName>
    </submittedName>
</protein>
<keyword evidence="1" id="KW-0805">Transcription regulation</keyword>